<dbReference type="AlphaFoldDB" id="A0A1A8G8Y1"/>
<accession>A0A1A8G8Y1</accession>
<dbReference type="EMBL" id="HAEB01020297">
    <property type="protein sequence ID" value="SBQ66824.1"/>
    <property type="molecule type" value="Transcribed_RNA"/>
</dbReference>
<protein>
    <submittedName>
        <fullName evidence="1">Uncharacterized protein</fullName>
    </submittedName>
</protein>
<gene>
    <name evidence="1" type="primary">CU459095.1</name>
</gene>
<reference evidence="1" key="2">
    <citation type="submission" date="2016-06" db="EMBL/GenBank/DDBJ databases">
        <title>The genome of a short-lived fish provides insights into sex chromosome evolution and the genetic control of aging.</title>
        <authorList>
            <person name="Reichwald K."/>
            <person name="Felder M."/>
            <person name="Petzold A."/>
            <person name="Koch P."/>
            <person name="Groth M."/>
            <person name="Platzer M."/>
        </authorList>
    </citation>
    <scope>NUCLEOTIDE SEQUENCE</scope>
    <source>
        <tissue evidence="1">Brain</tissue>
    </source>
</reference>
<proteinExistence type="predicted"/>
<reference evidence="1" key="1">
    <citation type="submission" date="2016-05" db="EMBL/GenBank/DDBJ databases">
        <authorList>
            <person name="Lavstsen T."/>
            <person name="Jespersen J.S."/>
        </authorList>
    </citation>
    <scope>NUCLEOTIDE SEQUENCE</scope>
    <source>
        <tissue evidence="1">Brain</tissue>
    </source>
</reference>
<feature type="non-terminal residue" evidence="1">
    <location>
        <position position="1"/>
    </location>
</feature>
<organism evidence="1">
    <name type="scientific">Nothobranchius korthausae</name>
    <dbReference type="NCBI Taxonomy" id="1143690"/>
    <lineage>
        <taxon>Eukaryota</taxon>
        <taxon>Metazoa</taxon>
        <taxon>Chordata</taxon>
        <taxon>Craniata</taxon>
        <taxon>Vertebrata</taxon>
        <taxon>Euteleostomi</taxon>
        <taxon>Actinopterygii</taxon>
        <taxon>Neopterygii</taxon>
        <taxon>Teleostei</taxon>
        <taxon>Neoteleostei</taxon>
        <taxon>Acanthomorphata</taxon>
        <taxon>Ovalentaria</taxon>
        <taxon>Atherinomorphae</taxon>
        <taxon>Cyprinodontiformes</taxon>
        <taxon>Nothobranchiidae</taxon>
        <taxon>Nothobranchius</taxon>
    </lineage>
</organism>
<name>A0A1A8G8Y1_9TELE</name>
<evidence type="ECO:0000313" key="1">
    <source>
        <dbReference type="EMBL" id="SBQ66824.1"/>
    </source>
</evidence>
<feature type="non-terminal residue" evidence="1">
    <location>
        <position position="84"/>
    </location>
</feature>
<sequence>NAYTSNTHRQENRLTFNHKQVHPTHEDTLLITVNCGKKLNETHFYPVEHDFNLLHIHNAIVLCSERPFFHVFTRLIFIDKKINP</sequence>